<sequence>MSTTATARASHAPAELPVTALDVDGLVVEIERYLAARVRTTAHPLLTKTTQELVTEALAQLGTALAPDGAVRLTAPSAFLRRLPDWVLGFPLLRAWHGGGRPITAAENLELVALVIERFGWTQGTERGNAGQRCLIGAQYVLHRLGYGDVDTLRRASHFLQDTLGTEAGSYVVWNDREGRTRDQVLRLVRTAAANAREAGR</sequence>
<dbReference type="InterPro" id="IPR045677">
    <property type="entry name" value="DUF6197"/>
</dbReference>
<gene>
    <name evidence="1" type="ORF">SLUN_19465</name>
</gene>
<evidence type="ECO:0000313" key="1">
    <source>
        <dbReference type="EMBL" id="AVZ74016.1"/>
    </source>
</evidence>
<dbReference type="Pfam" id="PF19698">
    <property type="entry name" value="DUF6197"/>
    <property type="match status" value="1"/>
</dbReference>
<dbReference type="GeneID" id="55657434"/>
<dbReference type="AlphaFoldDB" id="A0A2R4T4I1"/>
<organism evidence="1 2">
    <name type="scientific">Streptomyces lunaelactis</name>
    <dbReference type="NCBI Taxonomy" id="1535768"/>
    <lineage>
        <taxon>Bacteria</taxon>
        <taxon>Bacillati</taxon>
        <taxon>Actinomycetota</taxon>
        <taxon>Actinomycetes</taxon>
        <taxon>Kitasatosporales</taxon>
        <taxon>Streptomycetaceae</taxon>
        <taxon>Streptomyces</taxon>
    </lineage>
</organism>
<keyword evidence="2" id="KW-1185">Reference proteome</keyword>
<dbReference type="Proteomes" id="UP000244201">
    <property type="component" value="Chromosome"/>
</dbReference>
<name>A0A2R4T4I1_9ACTN</name>
<proteinExistence type="predicted"/>
<accession>A0A2R4T4I1</accession>
<dbReference type="OrthoDB" id="3869637at2"/>
<evidence type="ECO:0000313" key="2">
    <source>
        <dbReference type="Proteomes" id="UP000244201"/>
    </source>
</evidence>
<protein>
    <submittedName>
        <fullName evidence="1">Uncharacterized protein</fullName>
    </submittedName>
</protein>
<dbReference type="KEGG" id="slk:SLUN_19465"/>
<reference evidence="1 2" key="1">
    <citation type="submission" date="2018-01" db="EMBL/GenBank/DDBJ databases">
        <title>Complete genome sequence of Streptomyces lunaelactis MM109T, a Ferroverdin A producer isolated from cave moonmilk deposits.</title>
        <authorList>
            <person name="Naome A."/>
            <person name="Martinet L."/>
            <person name="Maciejewska M."/>
            <person name="Anderssen S."/>
            <person name="Adam D."/>
            <person name="Tenconi E."/>
            <person name="Deflandre B."/>
            <person name="Arguelles-Arias A."/>
            <person name="Calusinska M."/>
            <person name="Copieters W."/>
            <person name="Karim L."/>
            <person name="Hanikenne M."/>
            <person name="Baurain D."/>
            <person name="van Wezel G."/>
            <person name="Smargiasso N."/>
            <person name="de Pauw E."/>
            <person name="Delfosse P."/>
            <person name="Rigali S."/>
        </authorList>
    </citation>
    <scope>NUCLEOTIDE SEQUENCE [LARGE SCALE GENOMIC DNA]</scope>
    <source>
        <strain evidence="1 2">MM109</strain>
    </source>
</reference>
<dbReference type="RefSeq" id="WP_108150085.1">
    <property type="nucleotide sequence ID" value="NZ_CP026304.1"/>
</dbReference>
<dbReference type="EMBL" id="CP026304">
    <property type="protein sequence ID" value="AVZ74016.1"/>
    <property type="molecule type" value="Genomic_DNA"/>
</dbReference>